<keyword evidence="3" id="KW-1185">Reference proteome</keyword>
<dbReference type="InterPro" id="IPR021784">
    <property type="entry name" value="DUF3349"/>
</dbReference>
<feature type="compositionally biased region" description="Low complexity" evidence="1">
    <location>
        <begin position="9"/>
        <end position="22"/>
    </location>
</feature>
<dbReference type="RefSeq" id="WP_013862217.1">
    <property type="nucleotide sequence ID" value="NC_015635.1"/>
</dbReference>
<dbReference type="Pfam" id="PF11829">
    <property type="entry name" value="DUF3349"/>
    <property type="match status" value="1"/>
</dbReference>
<accession>F5XPM6</accession>
<name>F5XPM6_MICPN</name>
<reference evidence="2 3" key="1">
    <citation type="submission" date="2011-05" db="EMBL/GenBank/DDBJ databases">
        <title>Whole genome sequence of Microlunatus phosphovorus NM-1.</title>
        <authorList>
            <person name="Hosoyama A."/>
            <person name="Sasaki K."/>
            <person name="Harada T."/>
            <person name="Igarashi R."/>
            <person name="Kawakoshi A."/>
            <person name="Sasagawa M."/>
            <person name="Fukada J."/>
            <person name="Nakamura S."/>
            <person name="Katano Y."/>
            <person name="Hanada S."/>
            <person name="Kamagata Y."/>
            <person name="Nakamura N."/>
            <person name="Yamazaki S."/>
            <person name="Fujita N."/>
        </authorList>
    </citation>
    <scope>NUCLEOTIDE SEQUENCE [LARGE SCALE GENOMIC DNA]</scope>
    <source>
        <strain evidence="3">ATCC 700054 / DSM 10555 / JCM 9379 / NBRC 101784 / NCIMB 13414 / VKM Ac-1990 / NM-1</strain>
    </source>
</reference>
<dbReference type="eggNOG" id="ENOG5033260">
    <property type="taxonomic scope" value="Bacteria"/>
</dbReference>
<evidence type="ECO:0000313" key="2">
    <source>
        <dbReference type="EMBL" id="BAK34334.1"/>
    </source>
</evidence>
<dbReference type="STRING" id="1032480.MLP_13200"/>
<feature type="region of interest" description="Disordered" evidence="1">
    <location>
        <begin position="1"/>
        <end position="40"/>
    </location>
</feature>
<dbReference type="AlphaFoldDB" id="F5XPM6"/>
<dbReference type="HOGENOM" id="CLU_140987_1_0_11"/>
<organism evidence="2 3">
    <name type="scientific">Microlunatus phosphovorus (strain ATCC 700054 / DSM 10555 / JCM 9379 / NBRC 101784 / NCIMB 13414 / VKM Ac-1990 / NM-1)</name>
    <dbReference type="NCBI Taxonomy" id="1032480"/>
    <lineage>
        <taxon>Bacteria</taxon>
        <taxon>Bacillati</taxon>
        <taxon>Actinomycetota</taxon>
        <taxon>Actinomycetes</taxon>
        <taxon>Propionibacteriales</taxon>
        <taxon>Propionibacteriaceae</taxon>
        <taxon>Microlunatus</taxon>
    </lineage>
</organism>
<dbReference type="Gene3D" id="6.10.140.2080">
    <property type="match status" value="1"/>
</dbReference>
<evidence type="ECO:0008006" key="4">
    <source>
        <dbReference type="Google" id="ProtNLM"/>
    </source>
</evidence>
<dbReference type="Gene3D" id="1.10.10.2390">
    <property type="match status" value="1"/>
</dbReference>
<dbReference type="KEGG" id="mph:MLP_13200"/>
<protein>
    <recommendedName>
        <fullName evidence="4">DUF3349 domain-containing protein</fullName>
    </recommendedName>
</protein>
<proteinExistence type="predicted"/>
<gene>
    <name evidence="2" type="ordered locus">MLP_13200</name>
</gene>
<evidence type="ECO:0000313" key="3">
    <source>
        <dbReference type="Proteomes" id="UP000007947"/>
    </source>
</evidence>
<sequence length="149" mass="16080">MTDLRSRETSTTNSTHTTDPSTEPAAHATGGPADSAETAPHKSLIRRILDWLTAGYPSGVPPTERYALIALLKRTLSDDDIRQIIARLTAENSTALADGVITDEEIREMTARVLEQPPSDEDINKVSARLAAAGWPLQGHFTTGSDSEQ</sequence>
<dbReference type="EMBL" id="AP012204">
    <property type="protein sequence ID" value="BAK34334.1"/>
    <property type="molecule type" value="Genomic_DNA"/>
</dbReference>
<dbReference type="Proteomes" id="UP000007947">
    <property type="component" value="Chromosome"/>
</dbReference>
<evidence type="ECO:0000256" key="1">
    <source>
        <dbReference type="SAM" id="MobiDB-lite"/>
    </source>
</evidence>